<proteinExistence type="predicted"/>
<evidence type="ECO:0000313" key="1">
    <source>
        <dbReference type="EMBL" id="SDX18103.1"/>
    </source>
</evidence>
<accession>A0A1H2ZL34</accession>
<reference evidence="2" key="1">
    <citation type="submission" date="2016-10" db="EMBL/GenBank/DDBJ databases">
        <authorList>
            <person name="Varghese N."/>
            <person name="Submissions S."/>
        </authorList>
    </citation>
    <scope>NUCLEOTIDE SEQUENCE [LARGE SCALE GENOMIC DNA]</scope>
    <source>
        <strain evidence="2">CGMCC 4.3530</strain>
    </source>
</reference>
<dbReference type="Gene3D" id="1.10.287.1060">
    <property type="entry name" value="ESAT-6-like"/>
    <property type="match status" value="1"/>
</dbReference>
<gene>
    <name evidence="1" type="ORF">SAMN05216215_100897</name>
</gene>
<name>A0A1H2ZL34_9PSEU</name>
<dbReference type="AlphaFoldDB" id="A0A1H2ZL34"/>
<dbReference type="RefSeq" id="WP_093264589.1">
    <property type="nucleotide sequence ID" value="NZ_FNOK01000008.1"/>
</dbReference>
<dbReference type="OrthoDB" id="3676309at2"/>
<sequence>MDTSQVTAIIRAGLSLLAQTISDVTGDPGELRSKARDCAQCAEQVGAAASATGQIVTQLGETWNGRGYDACRQTSDNFVDQLNNALKVALEKESQRLTAASDALVKARNTAQEQKKSFFETAMDIVQRMMDAIRAAHSMSSPWREAAIALAIMNAVVQAFQAKSKAESDAEQTRNELSQTLSTLFADSGAPAAVAA</sequence>
<evidence type="ECO:0000313" key="2">
    <source>
        <dbReference type="Proteomes" id="UP000199529"/>
    </source>
</evidence>
<dbReference type="Proteomes" id="UP000199529">
    <property type="component" value="Unassembled WGS sequence"/>
</dbReference>
<protein>
    <submittedName>
        <fullName evidence="1">Proteins of 100 residues with WXG</fullName>
    </submittedName>
</protein>
<dbReference type="EMBL" id="FNOK01000008">
    <property type="protein sequence ID" value="SDX18103.1"/>
    <property type="molecule type" value="Genomic_DNA"/>
</dbReference>
<dbReference type="STRING" id="418495.SAMN05216215_100897"/>
<organism evidence="1 2">
    <name type="scientific">Saccharopolyspora shandongensis</name>
    <dbReference type="NCBI Taxonomy" id="418495"/>
    <lineage>
        <taxon>Bacteria</taxon>
        <taxon>Bacillati</taxon>
        <taxon>Actinomycetota</taxon>
        <taxon>Actinomycetes</taxon>
        <taxon>Pseudonocardiales</taxon>
        <taxon>Pseudonocardiaceae</taxon>
        <taxon>Saccharopolyspora</taxon>
    </lineage>
</organism>
<keyword evidence="2" id="KW-1185">Reference proteome</keyword>